<keyword evidence="2" id="KW-1185">Reference proteome</keyword>
<reference evidence="1 2" key="1">
    <citation type="submission" date="2019-07" db="EMBL/GenBank/DDBJ databases">
        <authorList>
            <person name="Zhu P."/>
        </authorList>
    </citation>
    <scope>NUCLEOTIDE SEQUENCE [LARGE SCALE GENOMIC DNA]</scope>
    <source>
        <strain evidence="1 2">SSL-25</strain>
    </source>
</reference>
<dbReference type="OrthoDB" id="4300377at2"/>
<protein>
    <submittedName>
        <fullName evidence="1">Uncharacterized protein</fullName>
    </submittedName>
</protein>
<sequence length="157" mass="15919">MLPLLPLATGAGPAAAGTGPEPAGTAAVTPVADVAHHGYVTLTGGGRLEVTVESRSHGPASLPNATLRLAFSTALARGQELPSACVWGSDRVVLCSTGALRVGGAVRRTTLDLQTAGAPDEVTVKVGTHWNGGAHDRNTRNNLHEILAPATGDPYAF</sequence>
<dbReference type="KEGG" id="sqz:FQU76_19970"/>
<dbReference type="AlphaFoldDB" id="A0A5B8IRH1"/>
<organism evidence="1 2">
    <name type="scientific">Streptomyces qinzhouensis</name>
    <dbReference type="NCBI Taxonomy" id="2599401"/>
    <lineage>
        <taxon>Bacteria</taxon>
        <taxon>Bacillati</taxon>
        <taxon>Actinomycetota</taxon>
        <taxon>Actinomycetes</taxon>
        <taxon>Kitasatosporales</taxon>
        <taxon>Streptomycetaceae</taxon>
        <taxon>Streptomyces</taxon>
    </lineage>
</organism>
<evidence type="ECO:0000313" key="2">
    <source>
        <dbReference type="Proteomes" id="UP000320580"/>
    </source>
</evidence>
<gene>
    <name evidence="1" type="ORF">FQU76_19970</name>
</gene>
<dbReference type="Proteomes" id="UP000320580">
    <property type="component" value="Chromosome"/>
</dbReference>
<accession>A0A5B8IRH1</accession>
<name>A0A5B8IRH1_9ACTN</name>
<evidence type="ECO:0000313" key="1">
    <source>
        <dbReference type="EMBL" id="QDY81172.1"/>
    </source>
</evidence>
<dbReference type="EMBL" id="CP042266">
    <property type="protein sequence ID" value="QDY81172.1"/>
    <property type="molecule type" value="Genomic_DNA"/>
</dbReference>
<proteinExistence type="predicted"/>